<dbReference type="EMBL" id="JASCZI010272452">
    <property type="protein sequence ID" value="MED6222288.1"/>
    <property type="molecule type" value="Genomic_DNA"/>
</dbReference>
<name>A0ABU6ZK14_9FABA</name>
<comment type="caution">
    <text evidence="2">The sequence shown here is derived from an EMBL/GenBank/DDBJ whole genome shotgun (WGS) entry which is preliminary data.</text>
</comment>
<feature type="region of interest" description="Disordered" evidence="1">
    <location>
        <begin position="1"/>
        <end position="20"/>
    </location>
</feature>
<reference evidence="2 3" key="1">
    <citation type="journal article" date="2023" name="Plants (Basel)">
        <title>Bridging the Gap: Combining Genomics and Transcriptomics Approaches to Understand Stylosanthes scabra, an Orphan Legume from the Brazilian Caatinga.</title>
        <authorList>
            <person name="Ferreira-Neto J.R.C."/>
            <person name="da Silva M.D."/>
            <person name="Binneck E."/>
            <person name="de Melo N.F."/>
            <person name="da Silva R.H."/>
            <person name="de Melo A.L.T.M."/>
            <person name="Pandolfi V."/>
            <person name="Bustamante F.O."/>
            <person name="Brasileiro-Vidal A.C."/>
            <person name="Benko-Iseppon A.M."/>
        </authorList>
    </citation>
    <scope>NUCLEOTIDE SEQUENCE [LARGE SCALE GENOMIC DNA]</scope>
    <source>
        <tissue evidence="2">Leaves</tissue>
    </source>
</reference>
<organism evidence="2 3">
    <name type="scientific">Stylosanthes scabra</name>
    <dbReference type="NCBI Taxonomy" id="79078"/>
    <lineage>
        <taxon>Eukaryota</taxon>
        <taxon>Viridiplantae</taxon>
        <taxon>Streptophyta</taxon>
        <taxon>Embryophyta</taxon>
        <taxon>Tracheophyta</taxon>
        <taxon>Spermatophyta</taxon>
        <taxon>Magnoliopsida</taxon>
        <taxon>eudicotyledons</taxon>
        <taxon>Gunneridae</taxon>
        <taxon>Pentapetalae</taxon>
        <taxon>rosids</taxon>
        <taxon>fabids</taxon>
        <taxon>Fabales</taxon>
        <taxon>Fabaceae</taxon>
        <taxon>Papilionoideae</taxon>
        <taxon>50 kb inversion clade</taxon>
        <taxon>dalbergioids sensu lato</taxon>
        <taxon>Dalbergieae</taxon>
        <taxon>Pterocarpus clade</taxon>
        <taxon>Stylosanthes</taxon>
    </lineage>
</organism>
<keyword evidence="3" id="KW-1185">Reference proteome</keyword>
<evidence type="ECO:0000313" key="2">
    <source>
        <dbReference type="EMBL" id="MED6222288.1"/>
    </source>
</evidence>
<gene>
    <name evidence="2" type="ORF">PIB30_062935</name>
</gene>
<accession>A0ABU6ZK14</accession>
<proteinExistence type="predicted"/>
<evidence type="ECO:0000256" key="1">
    <source>
        <dbReference type="SAM" id="MobiDB-lite"/>
    </source>
</evidence>
<protein>
    <submittedName>
        <fullName evidence="2">Uncharacterized protein</fullName>
    </submittedName>
</protein>
<evidence type="ECO:0000313" key="3">
    <source>
        <dbReference type="Proteomes" id="UP001341840"/>
    </source>
</evidence>
<dbReference type="Proteomes" id="UP001341840">
    <property type="component" value="Unassembled WGS sequence"/>
</dbReference>
<sequence>MHGSKNRPDRPVEPDRDPSVYEKWTTIPRAPLTLLLNNKGPLTASDVAFVASHALCRQNLSRRQERRRALSSSVVWSQVVHKMQSDGKTKREGWKTELPSTGLGTLVLENMRGEKKRCGLARQMLWYNLHCWK</sequence>